<accession>A0ABV3GHI2</accession>
<feature type="domain" description="Integral membrane bound transporter" evidence="6">
    <location>
        <begin position="36"/>
        <end position="157"/>
    </location>
</feature>
<reference evidence="7 8" key="1">
    <citation type="submission" date="2024-06" db="EMBL/GenBank/DDBJ databases">
        <title>The Natural Products Discovery Center: Release of the First 8490 Sequenced Strains for Exploring Actinobacteria Biosynthetic Diversity.</title>
        <authorList>
            <person name="Kalkreuter E."/>
            <person name="Kautsar S.A."/>
            <person name="Yang D."/>
            <person name="Bader C.D."/>
            <person name="Teijaro C.N."/>
            <person name="Fluegel L."/>
            <person name="Davis C.M."/>
            <person name="Simpson J.R."/>
            <person name="Lauterbach L."/>
            <person name="Steele A.D."/>
            <person name="Gui C."/>
            <person name="Meng S."/>
            <person name="Li G."/>
            <person name="Viehrig K."/>
            <person name="Ye F."/>
            <person name="Su P."/>
            <person name="Kiefer A.F."/>
            <person name="Nichols A."/>
            <person name="Cepeda A.J."/>
            <person name="Yan W."/>
            <person name="Fan B."/>
            <person name="Jiang Y."/>
            <person name="Adhikari A."/>
            <person name="Zheng C.-J."/>
            <person name="Schuster L."/>
            <person name="Cowan T.M."/>
            <person name="Smanski M.J."/>
            <person name="Chevrette M.G."/>
            <person name="De Carvalho L.P.S."/>
            <person name="Shen B."/>
        </authorList>
    </citation>
    <scope>NUCLEOTIDE SEQUENCE [LARGE SCALE GENOMIC DNA]</scope>
    <source>
        <strain evidence="7 8">NPDC050100</strain>
    </source>
</reference>
<evidence type="ECO:0000259" key="6">
    <source>
        <dbReference type="Pfam" id="PF13515"/>
    </source>
</evidence>
<evidence type="ECO:0000256" key="4">
    <source>
        <dbReference type="ARBA" id="ARBA00023136"/>
    </source>
</evidence>
<evidence type="ECO:0000256" key="3">
    <source>
        <dbReference type="ARBA" id="ARBA00022989"/>
    </source>
</evidence>
<dbReference type="RefSeq" id="WP_358134383.1">
    <property type="nucleotide sequence ID" value="NZ_JBFALK010000010.1"/>
</dbReference>
<gene>
    <name evidence="7" type="ORF">AB0I59_19040</name>
</gene>
<sequence length="361" mass="37504">MKWSGARAGTGVRKRWRRLVVMAPPIAQCAAGAALAWSVAKDVLEHPRPFFAPIAVVICVGISLGQRLRRLAEMVIGVTVGVGVGDLLISQIGSGPWQIALVVALALATAVFLDTGSVIVLQAGSSAVLVATLLPPGGTGGFHRMIDALTGGLIGIAMVALLPADPVALARYHAAAIFDALAGTLLATAEAIERRDPTQAADALEAVRGTHTSIEAFEKALETGTEISIISPIRWRSRRALDRYVAARAPLDYALRNSRVLSRRTLRALIDGEQVPKEVVEGLRLMTSAVRLLQDELAGTRPPGDARAAAVAAAESVGAALTDSSGLSTHVVVAQVRSIGLDLLDAIGTDTTGRTAPAPAT</sequence>
<feature type="transmembrane region" description="Helical" evidence="5">
    <location>
        <begin position="146"/>
        <end position="164"/>
    </location>
</feature>
<comment type="caution">
    <text evidence="7">The sequence shown here is derived from an EMBL/GenBank/DDBJ whole genome shotgun (WGS) entry which is preliminary data.</text>
</comment>
<evidence type="ECO:0000313" key="7">
    <source>
        <dbReference type="EMBL" id="MEV0970737.1"/>
    </source>
</evidence>
<evidence type="ECO:0000313" key="8">
    <source>
        <dbReference type="Proteomes" id="UP001551675"/>
    </source>
</evidence>
<proteinExistence type="predicted"/>
<keyword evidence="2 5" id="KW-0812">Transmembrane</keyword>
<evidence type="ECO:0000256" key="1">
    <source>
        <dbReference type="ARBA" id="ARBA00004141"/>
    </source>
</evidence>
<name>A0ABV3GHI2_MICGL</name>
<keyword evidence="3 5" id="KW-1133">Transmembrane helix</keyword>
<feature type="transmembrane region" description="Helical" evidence="5">
    <location>
        <begin position="20"/>
        <end position="40"/>
    </location>
</feature>
<evidence type="ECO:0000256" key="5">
    <source>
        <dbReference type="SAM" id="Phobius"/>
    </source>
</evidence>
<keyword evidence="4 5" id="KW-0472">Membrane</keyword>
<organism evidence="7 8">
    <name type="scientific">Microtetraspora glauca</name>
    <dbReference type="NCBI Taxonomy" id="1996"/>
    <lineage>
        <taxon>Bacteria</taxon>
        <taxon>Bacillati</taxon>
        <taxon>Actinomycetota</taxon>
        <taxon>Actinomycetes</taxon>
        <taxon>Streptosporangiales</taxon>
        <taxon>Streptosporangiaceae</taxon>
        <taxon>Microtetraspora</taxon>
    </lineage>
</organism>
<feature type="transmembrane region" description="Helical" evidence="5">
    <location>
        <begin position="101"/>
        <end position="134"/>
    </location>
</feature>
<dbReference type="InterPro" id="IPR049453">
    <property type="entry name" value="Memb_transporter_dom"/>
</dbReference>
<protein>
    <submittedName>
        <fullName evidence="7">FUSC family protein</fullName>
    </submittedName>
</protein>
<dbReference type="Proteomes" id="UP001551675">
    <property type="component" value="Unassembled WGS sequence"/>
</dbReference>
<dbReference type="EMBL" id="JBFALK010000010">
    <property type="protein sequence ID" value="MEV0970737.1"/>
    <property type="molecule type" value="Genomic_DNA"/>
</dbReference>
<keyword evidence="8" id="KW-1185">Reference proteome</keyword>
<comment type="subcellular location">
    <subcellularLocation>
        <location evidence="1">Membrane</location>
        <topology evidence="1">Multi-pass membrane protein</topology>
    </subcellularLocation>
</comment>
<evidence type="ECO:0000256" key="2">
    <source>
        <dbReference type="ARBA" id="ARBA00022692"/>
    </source>
</evidence>
<dbReference type="Pfam" id="PF13515">
    <property type="entry name" value="FUSC_2"/>
    <property type="match status" value="1"/>
</dbReference>
<feature type="transmembrane region" description="Helical" evidence="5">
    <location>
        <begin position="71"/>
        <end position="89"/>
    </location>
</feature>
<feature type="transmembrane region" description="Helical" evidence="5">
    <location>
        <begin position="46"/>
        <end position="64"/>
    </location>
</feature>